<gene>
    <name evidence="1" type="ORF">KK103_07400</name>
</gene>
<dbReference type="EMBL" id="JAHEWX010000007">
    <property type="protein sequence ID" value="MBT1541578.1"/>
    <property type="molecule type" value="Genomic_DNA"/>
</dbReference>
<proteinExistence type="predicted"/>
<name>A0A9Q2W653_9MICO</name>
<comment type="caution">
    <text evidence="1">The sequence shown here is derived from an EMBL/GenBank/DDBJ whole genome shotgun (WGS) entry which is preliminary data.</text>
</comment>
<organism evidence="1 2">
    <name type="scientific">Curtobacterium flaccumfaciens pv. flaccumfaciens</name>
    <dbReference type="NCBI Taxonomy" id="138532"/>
    <lineage>
        <taxon>Bacteria</taxon>
        <taxon>Bacillati</taxon>
        <taxon>Actinomycetota</taxon>
        <taxon>Actinomycetes</taxon>
        <taxon>Micrococcales</taxon>
        <taxon>Microbacteriaceae</taxon>
        <taxon>Curtobacterium</taxon>
    </lineage>
</organism>
<evidence type="ECO:0000313" key="2">
    <source>
        <dbReference type="Proteomes" id="UP000709437"/>
    </source>
</evidence>
<sequence length="59" mass="6732">MWWWIGTGVVLAALLVLWFVMHRSTNFGSRAAEFEGTDPEVAEALRQAESDIARGRMFF</sequence>
<dbReference type="Proteomes" id="UP000709437">
    <property type="component" value="Unassembled WGS sequence"/>
</dbReference>
<dbReference type="AlphaFoldDB" id="A0A9Q2W653"/>
<reference evidence="1" key="1">
    <citation type="submission" date="2021-05" db="EMBL/GenBank/DDBJ databases">
        <title>Whole genome sequence of Curtobacterium flaccumfaciens pv. flaccumfaciens strain CFBP 3417.</title>
        <authorList>
            <person name="Osdaghi E."/>
            <person name="Taghouti G."/>
            <person name="Portier P."/>
            <person name="Fazliarab A."/>
            <person name="Taghavi S.M."/>
            <person name="Briand M."/>
            <person name="Le-Saux M."/>
            <person name="Jacques M.-A."/>
        </authorList>
    </citation>
    <scope>NUCLEOTIDE SEQUENCE</scope>
    <source>
        <strain evidence="1">CFBP 3417</strain>
    </source>
</reference>
<evidence type="ECO:0000313" key="1">
    <source>
        <dbReference type="EMBL" id="MBT1541578.1"/>
    </source>
</evidence>
<protein>
    <submittedName>
        <fullName evidence="1">Uncharacterized protein</fullName>
    </submittedName>
</protein>
<accession>A0A9Q2W653</accession>
<dbReference type="RefSeq" id="WP_042538409.1">
    <property type="nucleotide sequence ID" value="NZ_JAHEWX010000007.1"/>
</dbReference>